<proteinExistence type="predicted"/>
<dbReference type="Proteomes" id="UP000828390">
    <property type="component" value="Unassembled WGS sequence"/>
</dbReference>
<reference evidence="1" key="2">
    <citation type="submission" date="2020-11" db="EMBL/GenBank/DDBJ databases">
        <authorList>
            <person name="McCartney M.A."/>
            <person name="Auch B."/>
            <person name="Kono T."/>
            <person name="Mallez S."/>
            <person name="Becker A."/>
            <person name="Gohl D.M."/>
            <person name="Silverstein K.A.T."/>
            <person name="Koren S."/>
            <person name="Bechman K.B."/>
            <person name="Herman A."/>
            <person name="Abrahante J.E."/>
            <person name="Garbe J."/>
        </authorList>
    </citation>
    <scope>NUCLEOTIDE SEQUENCE</scope>
    <source>
        <strain evidence="1">Duluth1</strain>
        <tissue evidence="1">Whole animal</tissue>
    </source>
</reference>
<keyword evidence="2" id="KW-1185">Reference proteome</keyword>
<dbReference type="AlphaFoldDB" id="A0A9D4I4Y5"/>
<dbReference type="EMBL" id="JAIWYP010000010">
    <property type="protein sequence ID" value="KAH3748375.1"/>
    <property type="molecule type" value="Genomic_DNA"/>
</dbReference>
<sequence>MGDGIFGRGYVTVLSRAARGRVWDRLSRLFRKLEAPGGVWCAGGPVLAFSAGVGA</sequence>
<comment type="caution">
    <text evidence="1">The sequence shown here is derived from an EMBL/GenBank/DDBJ whole genome shotgun (WGS) entry which is preliminary data.</text>
</comment>
<gene>
    <name evidence="1" type="ORF">DPMN_182820</name>
</gene>
<evidence type="ECO:0000313" key="2">
    <source>
        <dbReference type="Proteomes" id="UP000828390"/>
    </source>
</evidence>
<protein>
    <submittedName>
        <fullName evidence="1">Uncharacterized protein</fullName>
    </submittedName>
</protein>
<evidence type="ECO:0000313" key="1">
    <source>
        <dbReference type="EMBL" id="KAH3748375.1"/>
    </source>
</evidence>
<reference evidence="1" key="1">
    <citation type="journal article" date="2019" name="bioRxiv">
        <title>The Genome of the Zebra Mussel, Dreissena polymorpha: A Resource for Invasive Species Research.</title>
        <authorList>
            <person name="McCartney M.A."/>
            <person name="Auch B."/>
            <person name="Kono T."/>
            <person name="Mallez S."/>
            <person name="Zhang Y."/>
            <person name="Obille A."/>
            <person name="Becker A."/>
            <person name="Abrahante J.E."/>
            <person name="Garbe J."/>
            <person name="Badalamenti J.P."/>
            <person name="Herman A."/>
            <person name="Mangelson H."/>
            <person name="Liachko I."/>
            <person name="Sullivan S."/>
            <person name="Sone E.D."/>
            <person name="Koren S."/>
            <person name="Silverstein K.A.T."/>
            <person name="Beckman K.B."/>
            <person name="Gohl D.M."/>
        </authorList>
    </citation>
    <scope>NUCLEOTIDE SEQUENCE</scope>
    <source>
        <strain evidence="1">Duluth1</strain>
        <tissue evidence="1">Whole animal</tissue>
    </source>
</reference>
<organism evidence="1 2">
    <name type="scientific">Dreissena polymorpha</name>
    <name type="common">Zebra mussel</name>
    <name type="synonym">Mytilus polymorpha</name>
    <dbReference type="NCBI Taxonomy" id="45954"/>
    <lineage>
        <taxon>Eukaryota</taxon>
        <taxon>Metazoa</taxon>
        <taxon>Spiralia</taxon>
        <taxon>Lophotrochozoa</taxon>
        <taxon>Mollusca</taxon>
        <taxon>Bivalvia</taxon>
        <taxon>Autobranchia</taxon>
        <taxon>Heteroconchia</taxon>
        <taxon>Euheterodonta</taxon>
        <taxon>Imparidentia</taxon>
        <taxon>Neoheterodontei</taxon>
        <taxon>Myida</taxon>
        <taxon>Dreissenoidea</taxon>
        <taxon>Dreissenidae</taxon>
        <taxon>Dreissena</taxon>
    </lineage>
</organism>
<name>A0A9D4I4Y5_DREPO</name>
<accession>A0A9D4I4Y5</accession>